<reference evidence="2" key="1">
    <citation type="submission" date="2019-08" db="EMBL/GenBank/DDBJ databases">
        <title>The genome of the North American firefly Photinus pyralis.</title>
        <authorList>
            <consortium name="Photinus pyralis genome working group"/>
            <person name="Fallon T.R."/>
            <person name="Sander Lower S.E."/>
            <person name="Weng J.-K."/>
        </authorList>
    </citation>
    <scope>NUCLEOTIDE SEQUENCE</scope>
    <source>
        <strain evidence="2">TRF0915ILg1</strain>
        <tissue evidence="2">Whole body</tissue>
    </source>
</reference>
<gene>
    <name evidence="2" type="ORF">ILUMI_26430</name>
</gene>
<dbReference type="InterPro" id="IPR040357">
    <property type="entry name" value="Vma22/CCDC115"/>
</dbReference>
<dbReference type="OrthoDB" id="408631at2759"/>
<evidence type="ECO:0000256" key="1">
    <source>
        <dbReference type="ARBA" id="ARBA00093634"/>
    </source>
</evidence>
<dbReference type="EMBL" id="VTPC01091083">
    <property type="protein sequence ID" value="KAF2879743.1"/>
    <property type="molecule type" value="Genomic_DNA"/>
</dbReference>
<proteinExistence type="predicted"/>
<dbReference type="GO" id="GO:0070072">
    <property type="term" value="P:vacuolar proton-transporting V-type ATPase complex assembly"/>
    <property type="evidence" value="ECO:0007669"/>
    <property type="project" value="InterPro"/>
</dbReference>
<organism evidence="2 3">
    <name type="scientific">Ignelater luminosus</name>
    <name type="common">Cucubano</name>
    <name type="synonym">Pyrophorus luminosus</name>
    <dbReference type="NCBI Taxonomy" id="2038154"/>
    <lineage>
        <taxon>Eukaryota</taxon>
        <taxon>Metazoa</taxon>
        <taxon>Ecdysozoa</taxon>
        <taxon>Arthropoda</taxon>
        <taxon>Hexapoda</taxon>
        <taxon>Insecta</taxon>
        <taxon>Pterygota</taxon>
        <taxon>Neoptera</taxon>
        <taxon>Endopterygota</taxon>
        <taxon>Coleoptera</taxon>
        <taxon>Polyphaga</taxon>
        <taxon>Elateriformia</taxon>
        <taxon>Elateroidea</taxon>
        <taxon>Elateridae</taxon>
        <taxon>Agrypninae</taxon>
        <taxon>Pyrophorini</taxon>
        <taxon>Ignelater</taxon>
    </lineage>
</organism>
<accession>A0A8K0C4C0</accession>
<dbReference type="PANTHER" id="PTHR31996">
    <property type="entry name" value="COILED-COIL DOMAIN-CONTAINING PROTEIN 115"/>
    <property type="match status" value="1"/>
</dbReference>
<dbReference type="GO" id="GO:0051082">
    <property type="term" value="F:unfolded protein binding"/>
    <property type="evidence" value="ECO:0007669"/>
    <property type="project" value="TreeGrafter"/>
</dbReference>
<comment type="caution">
    <text evidence="2">The sequence shown here is derived from an EMBL/GenBank/DDBJ whole genome shotgun (WGS) entry which is preliminary data.</text>
</comment>
<dbReference type="Proteomes" id="UP000801492">
    <property type="component" value="Unassembled WGS sequence"/>
</dbReference>
<evidence type="ECO:0000313" key="3">
    <source>
        <dbReference type="Proteomes" id="UP000801492"/>
    </source>
</evidence>
<protein>
    <recommendedName>
        <fullName evidence="1">Vacuolar ATPase assembly protein VMA22</fullName>
    </recommendedName>
</protein>
<dbReference type="AlphaFoldDB" id="A0A8K0C4C0"/>
<sequence>MAENLSKVCSILDKLMLETLMLIEKYIDLKINLETTMCDGEAHLAKSRYIMGQNCVSALQLPIKDSAEFPAIATVHSHDDGKFGGKSFDLEFEKNPKNENGESFDPLRWFGILVPQDLHRAQMKYKQAVTWSVECANLQMEIHQNLVKIKQLKDYKLECSTNKEE</sequence>
<dbReference type="Gene3D" id="1.10.287.3240">
    <property type="match status" value="1"/>
</dbReference>
<keyword evidence="3" id="KW-1185">Reference proteome</keyword>
<evidence type="ECO:0000313" key="2">
    <source>
        <dbReference type="EMBL" id="KAF2879743.1"/>
    </source>
</evidence>
<dbReference type="PANTHER" id="PTHR31996:SF2">
    <property type="entry name" value="COILED-COIL DOMAIN-CONTAINING PROTEIN 115"/>
    <property type="match status" value="1"/>
</dbReference>
<name>A0A8K0C4C0_IGNLU</name>